<name>A0A2C6L6E2_9APIC</name>
<feature type="compositionally biased region" description="Basic and acidic residues" evidence="2">
    <location>
        <begin position="966"/>
        <end position="981"/>
    </location>
</feature>
<dbReference type="InterPro" id="IPR036612">
    <property type="entry name" value="KH_dom_type_1_sf"/>
</dbReference>
<feature type="region of interest" description="Disordered" evidence="2">
    <location>
        <begin position="270"/>
        <end position="317"/>
    </location>
</feature>
<feature type="region of interest" description="Disordered" evidence="2">
    <location>
        <begin position="1235"/>
        <end position="1279"/>
    </location>
</feature>
<feature type="compositionally biased region" description="Polar residues" evidence="2">
    <location>
        <begin position="1242"/>
        <end position="1252"/>
    </location>
</feature>
<comment type="caution">
    <text evidence="3">The sequence shown here is derived from an EMBL/GenBank/DDBJ whole genome shotgun (WGS) entry which is preliminary data.</text>
</comment>
<reference evidence="3 4" key="1">
    <citation type="journal article" date="2017" name="Int. J. Parasitol.">
        <title>The genome of the protozoan parasite Cystoisospora suis and a reverse vaccinology approach to identify vaccine candidates.</title>
        <authorList>
            <person name="Palmieri N."/>
            <person name="Shrestha A."/>
            <person name="Ruttkowski B."/>
            <person name="Beck T."/>
            <person name="Vogl C."/>
            <person name="Tomley F."/>
            <person name="Blake D.P."/>
            <person name="Joachim A."/>
        </authorList>
    </citation>
    <scope>NUCLEOTIDE SEQUENCE [LARGE SCALE GENOMIC DNA]</scope>
    <source>
        <strain evidence="3 4">Wien I</strain>
    </source>
</reference>
<dbReference type="PROSITE" id="PS50084">
    <property type="entry name" value="KH_TYPE_1"/>
    <property type="match status" value="1"/>
</dbReference>
<feature type="region of interest" description="Disordered" evidence="2">
    <location>
        <begin position="141"/>
        <end position="217"/>
    </location>
</feature>
<evidence type="ECO:0000256" key="1">
    <source>
        <dbReference type="PROSITE-ProRule" id="PRU00117"/>
    </source>
</evidence>
<protein>
    <recommendedName>
        <fullName evidence="5">KH domain protein</fullName>
    </recommendedName>
</protein>
<evidence type="ECO:0000313" key="3">
    <source>
        <dbReference type="EMBL" id="PHJ22963.1"/>
    </source>
</evidence>
<evidence type="ECO:0000313" key="4">
    <source>
        <dbReference type="Proteomes" id="UP000221165"/>
    </source>
</evidence>
<evidence type="ECO:0008006" key="5">
    <source>
        <dbReference type="Google" id="ProtNLM"/>
    </source>
</evidence>
<feature type="compositionally biased region" description="Polar residues" evidence="2">
    <location>
        <begin position="206"/>
        <end position="217"/>
    </location>
</feature>
<feature type="compositionally biased region" description="Basic residues" evidence="2">
    <location>
        <begin position="163"/>
        <end position="174"/>
    </location>
</feature>
<keyword evidence="1" id="KW-0694">RNA-binding</keyword>
<feature type="compositionally biased region" description="Low complexity" evidence="2">
    <location>
        <begin position="753"/>
        <end position="764"/>
    </location>
</feature>
<feature type="compositionally biased region" description="Pro residues" evidence="2">
    <location>
        <begin position="715"/>
        <end position="724"/>
    </location>
</feature>
<dbReference type="Proteomes" id="UP000221165">
    <property type="component" value="Unassembled WGS sequence"/>
</dbReference>
<organism evidence="3 4">
    <name type="scientific">Cystoisospora suis</name>
    <dbReference type="NCBI Taxonomy" id="483139"/>
    <lineage>
        <taxon>Eukaryota</taxon>
        <taxon>Sar</taxon>
        <taxon>Alveolata</taxon>
        <taxon>Apicomplexa</taxon>
        <taxon>Conoidasida</taxon>
        <taxon>Coccidia</taxon>
        <taxon>Eucoccidiorida</taxon>
        <taxon>Eimeriorina</taxon>
        <taxon>Sarcocystidae</taxon>
        <taxon>Cystoisospora</taxon>
    </lineage>
</organism>
<gene>
    <name evidence="3" type="ORF">CSUI_003186</name>
</gene>
<proteinExistence type="predicted"/>
<dbReference type="SUPFAM" id="SSF54791">
    <property type="entry name" value="Eukaryotic type KH-domain (KH-domain type I)"/>
    <property type="match status" value="1"/>
</dbReference>
<feature type="compositionally biased region" description="Polar residues" evidence="2">
    <location>
        <begin position="1"/>
        <end position="26"/>
    </location>
</feature>
<dbReference type="GO" id="GO:0003723">
    <property type="term" value="F:RNA binding"/>
    <property type="evidence" value="ECO:0007669"/>
    <property type="project" value="UniProtKB-UniRule"/>
</dbReference>
<keyword evidence="4" id="KW-1185">Reference proteome</keyword>
<feature type="region of interest" description="Disordered" evidence="2">
    <location>
        <begin position="1"/>
        <end position="90"/>
    </location>
</feature>
<dbReference type="VEuPathDB" id="ToxoDB:CSUI_003186"/>
<dbReference type="OrthoDB" id="331640at2759"/>
<dbReference type="RefSeq" id="XP_067924640.1">
    <property type="nucleotide sequence ID" value="XM_068063384.1"/>
</dbReference>
<dbReference type="EMBL" id="MIGC01001388">
    <property type="protein sequence ID" value="PHJ22963.1"/>
    <property type="molecule type" value="Genomic_DNA"/>
</dbReference>
<feature type="compositionally biased region" description="Polar residues" evidence="2">
    <location>
        <begin position="734"/>
        <end position="745"/>
    </location>
</feature>
<feature type="region of interest" description="Disordered" evidence="2">
    <location>
        <begin position="715"/>
        <end position="764"/>
    </location>
</feature>
<feature type="compositionally biased region" description="Basic and acidic residues" evidence="2">
    <location>
        <begin position="61"/>
        <end position="70"/>
    </location>
</feature>
<evidence type="ECO:0000256" key="2">
    <source>
        <dbReference type="SAM" id="MobiDB-lite"/>
    </source>
</evidence>
<dbReference type="GeneID" id="94426595"/>
<feature type="region of interest" description="Disordered" evidence="2">
    <location>
        <begin position="932"/>
        <end position="991"/>
    </location>
</feature>
<accession>A0A2C6L6E2</accession>
<sequence length="1573" mass="164597">MPKSVTPVSVNSFAPGTPEGDSSQSAGALRERTRRRKSVQKSPAKGGKKTSSAVAVTGRESSPHRAKEQAQEEVTGSVSKKGITHKRRDIPLHLDDSCMSRVLDKCVQVQASNAPEKQLGKKLSGVHNQYPGAVVTARSDSFEGDASGSGVFPSGTGNNSRCGSRRKDTRRRLGTKAATRYTSRGGKLQADDEELNTAYGPLPSGGASNVTDSANTPANCRSLLKREDNLSMMLRNDADSSQKGAGPEDFAQNLLELPGHLQSPVPSQVVQNLCGDGHAGAGQHAALSSSQMSEALPGVHTESSASSHATWRPPTPSAVAKATNCPDLCHPPSCSLVEDHFSWSGLTSTHGASDNTLANSKNHASACVEFDHPSQAGSFAYQTISGSTASSSGNVAKCVSVSESGVSEASSSAFSSRLLAAAALGCGTSLECILPKISASSSERGGGEHNGRLQSRPLSISLNGLPGSGVSEESAITFCTEDSCVAPGSQTARRAHLKNNKGPINPVAGRSSSLCVCKFLLGEDVAGYLVGRKGGGIDEFQKRNGPGLRITVSKRGEVFPVLGERIAAAVGVQGSIAKALEEIVDVATKRAMHKEEERRLDSGRKISKPKTCFKLVIPESSARLLQSHVVAGGNSNTTFPGGKCKRTEVLITEENDWFHAQAGDAVAKERLVQVIGLPEDVKQTVLELFPVYQQDATLTTSLELYYGKRSPVVPPPPPYRPLPTYPLDAHQPSHHTPFQAKNRQFPQVPLPPRSGSFASSSATGATRSFSSSTLESLSALKNAPGVEAGLEGLLRAALSSSSSKSSELFDLLSRLAASTESVSRQTHGLAQPRRGGTAPELVECENASSHASLAISTSPAPHIPHAGLSGSASMAEAAVLDVQQCPESNQKAKGNAAQMFAQDLSSKSSLRHPSSGSVSSFFDAHSAAVSTSLLSRDSRGGNSLGAVSTTRLDPSAPVFHPAKQRSSVDRLKGEVKQEQHHQSLPWNPFGTFHPPHQVSTVASLKDMSKDHDRKELSCVSADEGGNARHSIQLSQLLQDRRMQSSPGVEGIGMSLSSAANAAGQREVCCPPPGFSCAGVEPQENAHSYGGSRLPNEFFQEVRGAETQGTNRYQTGRSALDVADSVLTVLRKQDGVLQGVGSAACPGSSKPDADGYEKSDGAMGQAFLERGQLALSSVTRAKAGTNTSAFSRMTGVVTDELSGAAERNLDTNTASSTALHSCFQVSDQQMCAPRVNEVPPPCSHTTNRPSFSKGTRETEGSLSSSLLFSRKASPSDPNRDWGATDLFGPSAAGTFACNARSTDAELPPSQSCWRFSDPVGRSVGGAIGGSSSSSSEFDDLKQLAEIPSAQRLFSDALVSSSSLPVSGFSDLVPAVDLARCVKQILPSSGDQNNIVSLNEDRGGTPDFSFSPGDFTEAVGTSGGDGGDQTKGEMVVEESVQKDKEDVGITACIPEGDSGTGKESMLPSWIRSALERWNKKAFVPQDGKTTDSSELCSVRMDVPASLAESGDSLAVLLVLLRAFSTKVSVISRNADGGATSSDGAKTSVLGLEISGVRENVISASSILQSLVGSQL</sequence>